<protein>
    <submittedName>
        <fullName evidence="2">Alkaline phosphatase family protein</fullName>
    </submittedName>
</protein>
<evidence type="ECO:0000256" key="1">
    <source>
        <dbReference type="SAM" id="SignalP"/>
    </source>
</evidence>
<dbReference type="InterPro" id="IPR017850">
    <property type="entry name" value="Alkaline_phosphatase_core_sf"/>
</dbReference>
<reference evidence="2 3" key="1">
    <citation type="submission" date="2024-09" db="EMBL/GenBank/DDBJ databases">
        <title>Laminarin stimulates single cell rates of sulfate reduction while oxygen inhibits transcriptomic activity in coastal marine sediment.</title>
        <authorList>
            <person name="Lindsay M."/>
            <person name="Orcutt B."/>
            <person name="Emerson D."/>
            <person name="Stepanauskas R."/>
            <person name="D'Angelo T."/>
        </authorList>
    </citation>
    <scope>NUCLEOTIDE SEQUENCE [LARGE SCALE GENOMIC DNA]</scope>
    <source>
        <strain evidence="2">SAG AM-311-K15</strain>
    </source>
</reference>
<comment type="caution">
    <text evidence="2">The sequence shown here is derived from an EMBL/GenBank/DDBJ whole genome shotgun (WGS) entry which is preliminary data.</text>
</comment>
<sequence>MKTMIVMVMLIMTICFCFTLCEGSNDVIPWNVIIIGWDGAGRDNIKNYLQQGLLPNMNALSAQGTIVAIDNLRTTDTKSGWAQILTGYEPEVTGVFSNHRYGPIPKGLTIFERLKQFFGPGFVTVAIIGKKNHVDADPSSYQEILEQDFKWIKRKIKKYKSEPINVENPPSEFKTEFITQDGKYFKKIPAKPFYITRQNMNEFINGLLKDKVVGTTALEYIDLYQRLPFMFFIHFAEIDHQGHKFGEGSRQQVKAYVSADYWTGKIIDKLKELDLYDHTLIYVTSDHGFDVGRQSHKDAPYVFLATNDTNVLRRGYRVDITATILHRLGIDIQTINPPLDGKPLTIPFEQVKW</sequence>
<dbReference type="PANTHER" id="PTHR10151:SF120">
    <property type="entry name" value="BIS(5'-ADENOSYL)-TRIPHOSPHATASE"/>
    <property type="match status" value="1"/>
</dbReference>
<keyword evidence="3" id="KW-1185">Reference proteome</keyword>
<organism evidence="2 3">
    <name type="scientific">candidate division CSSED10-310 bacterium</name>
    <dbReference type="NCBI Taxonomy" id="2855610"/>
    <lineage>
        <taxon>Bacteria</taxon>
        <taxon>Bacteria division CSSED10-310</taxon>
    </lineage>
</organism>
<dbReference type="EMBL" id="JBHPBY010000117">
    <property type="protein sequence ID" value="MFC1850694.1"/>
    <property type="molecule type" value="Genomic_DNA"/>
</dbReference>
<name>A0ABV6YWZ3_UNCC1</name>
<dbReference type="SUPFAM" id="SSF53649">
    <property type="entry name" value="Alkaline phosphatase-like"/>
    <property type="match status" value="1"/>
</dbReference>
<evidence type="ECO:0000313" key="3">
    <source>
        <dbReference type="Proteomes" id="UP001594351"/>
    </source>
</evidence>
<dbReference type="Proteomes" id="UP001594351">
    <property type="component" value="Unassembled WGS sequence"/>
</dbReference>
<dbReference type="PANTHER" id="PTHR10151">
    <property type="entry name" value="ECTONUCLEOTIDE PYROPHOSPHATASE/PHOSPHODIESTERASE"/>
    <property type="match status" value="1"/>
</dbReference>
<feature type="signal peptide" evidence="1">
    <location>
        <begin position="1"/>
        <end position="17"/>
    </location>
</feature>
<accession>A0ABV6YWZ3</accession>
<evidence type="ECO:0000313" key="2">
    <source>
        <dbReference type="EMBL" id="MFC1850694.1"/>
    </source>
</evidence>
<gene>
    <name evidence="2" type="ORF">ACFL27_10925</name>
</gene>
<feature type="chain" id="PRO_5045612613" evidence="1">
    <location>
        <begin position="18"/>
        <end position="353"/>
    </location>
</feature>
<dbReference type="Pfam" id="PF01663">
    <property type="entry name" value="Phosphodiest"/>
    <property type="match status" value="1"/>
</dbReference>
<dbReference type="InterPro" id="IPR002591">
    <property type="entry name" value="Phosphodiest/P_Trfase"/>
</dbReference>
<proteinExistence type="predicted"/>
<keyword evidence="1" id="KW-0732">Signal</keyword>
<dbReference type="Gene3D" id="3.40.720.10">
    <property type="entry name" value="Alkaline Phosphatase, subunit A"/>
    <property type="match status" value="1"/>
</dbReference>